<protein>
    <recommendedName>
        <fullName evidence="1">Predicted pPIWI-associating nuclease domain-containing protein</fullName>
    </recommendedName>
</protein>
<organism evidence="2 3">
    <name type="scientific">Pseudoxanthomonas winnipegensis</name>
    <dbReference type="NCBI Taxonomy" id="2480810"/>
    <lineage>
        <taxon>Bacteria</taxon>
        <taxon>Pseudomonadati</taxon>
        <taxon>Pseudomonadota</taxon>
        <taxon>Gammaproteobacteria</taxon>
        <taxon>Lysobacterales</taxon>
        <taxon>Lysobacteraceae</taxon>
        <taxon>Pseudoxanthomonas</taxon>
    </lineage>
</organism>
<dbReference type="InterPro" id="IPR040556">
    <property type="entry name" value="pP_pnuc_1"/>
</dbReference>
<comment type="caution">
    <text evidence="2">The sequence shown here is derived from an EMBL/GenBank/DDBJ whole genome shotgun (WGS) entry which is preliminary data.</text>
</comment>
<dbReference type="AlphaFoldDB" id="A0A4Q8LD26"/>
<dbReference type="RefSeq" id="WP_130550642.1">
    <property type="nucleotide sequence ID" value="NZ_SHMC01000002.1"/>
</dbReference>
<dbReference type="EMBL" id="SHMC01000002">
    <property type="protein sequence ID" value="TAA26789.1"/>
    <property type="molecule type" value="Genomic_DNA"/>
</dbReference>
<dbReference type="Proteomes" id="UP000292627">
    <property type="component" value="Unassembled WGS sequence"/>
</dbReference>
<proteinExistence type="predicted"/>
<gene>
    <name evidence="2" type="ORF">EA660_06135</name>
</gene>
<dbReference type="Pfam" id="PF18165">
    <property type="entry name" value="pP_pnuc_1"/>
    <property type="match status" value="1"/>
</dbReference>
<name>A0A4Q8LD26_9GAMM</name>
<sequence>MAAHVTDFIADIERNRRSLNSIKGTQIFSEKVRGALRALAERYFTEIRPVLIDQSEGQVQIAAVNAAMQKLIELCHKRGMASSYIELLRVAKKHLIQLDSDLISNPAPSSAERPGKAPEDNRIIMTLRALVPSAALSYEQALIDLSSSERLSWRGPATDLREALRETLDHLAPDQEVKAAPGYKDEPDARGPTMKQKVRFILKNREISKALAATTEDATRSVDEAIGTFVRSVYTRSSVSTHTPTNKDEVSRVLDLVRVVLRELLEVR</sequence>
<feature type="domain" description="Predicted pPIWI-associating nuclease" evidence="1">
    <location>
        <begin position="138"/>
        <end position="232"/>
    </location>
</feature>
<evidence type="ECO:0000313" key="3">
    <source>
        <dbReference type="Proteomes" id="UP000292627"/>
    </source>
</evidence>
<reference evidence="2 3" key="1">
    <citation type="submission" date="2019-02" db="EMBL/GenBank/DDBJ databases">
        <title>WGS of Pseudoxanthomonas species novum from clinical isolates.</title>
        <authorList>
            <person name="Bernier A.-M."/>
            <person name="Bernard K."/>
            <person name="Vachon A."/>
        </authorList>
    </citation>
    <scope>NUCLEOTIDE SEQUENCE [LARGE SCALE GENOMIC DNA]</scope>
    <source>
        <strain evidence="2 3">NML171200</strain>
    </source>
</reference>
<evidence type="ECO:0000313" key="2">
    <source>
        <dbReference type="EMBL" id="TAA26789.1"/>
    </source>
</evidence>
<evidence type="ECO:0000259" key="1">
    <source>
        <dbReference type="Pfam" id="PF18165"/>
    </source>
</evidence>
<accession>A0A4Q8LD26</accession>